<comment type="caution">
    <text evidence="1">The sequence shown here is derived from an EMBL/GenBank/DDBJ whole genome shotgun (WGS) entry which is preliminary data.</text>
</comment>
<organism evidence="1 2">
    <name type="scientific">[Candida] jaroonii</name>
    <dbReference type="NCBI Taxonomy" id="467808"/>
    <lineage>
        <taxon>Eukaryota</taxon>
        <taxon>Fungi</taxon>
        <taxon>Dikarya</taxon>
        <taxon>Ascomycota</taxon>
        <taxon>Saccharomycotina</taxon>
        <taxon>Pichiomycetes</taxon>
        <taxon>Debaryomycetaceae</taxon>
        <taxon>Yamadazyma</taxon>
    </lineage>
</organism>
<name>A0ACA9Y6A7_9ASCO</name>
<evidence type="ECO:0000313" key="1">
    <source>
        <dbReference type="EMBL" id="CAH6720482.1"/>
    </source>
</evidence>
<gene>
    <name evidence="1" type="ORF">CLIB1444_04S01046</name>
</gene>
<accession>A0ACA9Y6A7</accession>
<dbReference type="Proteomes" id="UP001152531">
    <property type="component" value="Unassembled WGS sequence"/>
</dbReference>
<evidence type="ECO:0000313" key="2">
    <source>
        <dbReference type="Proteomes" id="UP001152531"/>
    </source>
</evidence>
<sequence>MKWTIFFLIGMILGIVPDAHDLINRAVDAVSIRDLLQISDLSELSNFWNSLNNIKYDTGRLLIGKTGGSIWSKATIPKNDEWTVEFVFRSSGIDKDLAFGDYNGLSLFLVEDKTSNTANFGGPDKFDGFQFLINTKEKQGLKIFANDGTKKVENSLSDSIGDCQFVYLNSQVPFNMRISYSEAQSIFKVQIDNNLCFKTDKIKIPNKLKLGIAGNVSPASEEMFEILKLKTWDYMTEDAIDDHGLMSDGELKIAYKTVVEDRNQISTPAQIRESLHEKNRKFQEQLAKDSTNEFDRSITFDSSRYNEIIQQNNRLQSRLDSLETILLNLQKDNGQVVGNDKTLENFQNTITTQYAELLESIARLNQKVISEVREQQFTIDELGKKVDLLMNHHKEIKFQNDKPINTYEAASNTIRYILFVIVFIVLLLAIFVYRLRHDIKHSKLL</sequence>
<reference evidence="1" key="1">
    <citation type="submission" date="2022-06" db="EMBL/GenBank/DDBJ databases">
        <authorList>
            <person name="Legras J.-L."/>
            <person name="Devillers H."/>
            <person name="Grondin C."/>
        </authorList>
    </citation>
    <scope>NUCLEOTIDE SEQUENCE</scope>
    <source>
        <strain evidence="1">CLIB 1444</strain>
    </source>
</reference>
<dbReference type="EMBL" id="CALSDN010000004">
    <property type="protein sequence ID" value="CAH6720482.1"/>
    <property type="molecule type" value="Genomic_DNA"/>
</dbReference>
<protein>
    <submittedName>
        <fullName evidence="1">Protein Emp46p</fullName>
    </submittedName>
</protein>
<proteinExistence type="predicted"/>
<keyword evidence="2" id="KW-1185">Reference proteome</keyword>